<gene>
    <name evidence="1" type="ORF">KME32_14445</name>
</gene>
<name>A0A951UGR2_9NOST</name>
<reference evidence="1" key="2">
    <citation type="journal article" date="2022" name="Microbiol. Resour. Announc.">
        <title>Metagenome Sequencing to Explore Phylogenomics of Terrestrial Cyanobacteria.</title>
        <authorList>
            <person name="Ward R.D."/>
            <person name="Stajich J.E."/>
            <person name="Johansen J.R."/>
            <person name="Huntemann M."/>
            <person name="Clum A."/>
            <person name="Foster B."/>
            <person name="Foster B."/>
            <person name="Roux S."/>
            <person name="Palaniappan K."/>
            <person name="Varghese N."/>
            <person name="Mukherjee S."/>
            <person name="Reddy T.B.K."/>
            <person name="Daum C."/>
            <person name="Copeland A."/>
            <person name="Chen I.A."/>
            <person name="Ivanova N.N."/>
            <person name="Kyrpides N.C."/>
            <person name="Shapiro N."/>
            <person name="Eloe-Fadrosh E.A."/>
            <person name="Pietrasiak N."/>
        </authorList>
    </citation>
    <scope>NUCLEOTIDE SEQUENCE</scope>
    <source>
        <strain evidence="1">JT2-VF2</strain>
    </source>
</reference>
<dbReference type="EMBL" id="JAHHHN010000007">
    <property type="protein sequence ID" value="MBW4562321.1"/>
    <property type="molecule type" value="Genomic_DNA"/>
</dbReference>
<evidence type="ECO:0000313" key="2">
    <source>
        <dbReference type="Proteomes" id="UP000715781"/>
    </source>
</evidence>
<accession>A0A951UGR2</accession>
<dbReference type="AlphaFoldDB" id="A0A951UGR2"/>
<reference evidence="1" key="1">
    <citation type="submission" date="2021-05" db="EMBL/GenBank/DDBJ databases">
        <authorList>
            <person name="Pietrasiak N."/>
            <person name="Ward R."/>
            <person name="Stajich J.E."/>
            <person name="Kurbessoian T."/>
        </authorList>
    </citation>
    <scope>NUCLEOTIDE SEQUENCE</scope>
    <source>
        <strain evidence="1">JT2-VF2</strain>
    </source>
</reference>
<comment type="caution">
    <text evidence="1">The sequence shown here is derived from an EMBL/GenBank/DDBJ whole genome shotgun (WGS) entry which is preliminary data.</text>
</comment>
<evidence type="ECO:0000313" key="1">
    <source>
        <dbReference type="EMBL" id="MBW4562321.1"/>
    </source>
</evidence>
<protein>
    <submittedName>
        <fullName evidence="1">Uncharacterized protein</fullName>
    </submittedName>
</protein>
<dbReference type="Proteomes" id="UP000715781">
    <property type="component" value="Unassembled WGS sequence"/>
</dbReference>
<sequence>MGFGYIGCCELECEAIAYGGYRYILDWAQMHVVLVAIEPYYELAS</sequence>
<proteinExistence type="predicted"/>
<organism evidence="1 2">
    <name type="scientific">Mojavia pulchra JT2-VF2</name>
    <dbReference type="NCBI Taxonomy" id="287848"/>
    <lineage>
        <taxon>Bacteria</taxon>
        <taxon>Bacillati</taxon>
        <taxon>Cyanobacteriota</taxon>
        <taxon>Cyanophyceae</taxon>
        <taxon>Nostocales</taxon>
        <taxon>Nostocaceae</taxon>
    </lineage>
</organism>